<dbReference type="GO" id="GO:0015628">
    <property type="term" value="P:protein secretion by the type II secretion system"/>
    <property type="evidence" value="ECO:0007669"/>
    <property type="project" value="InterPro"/>
</dbReference>
<evidence type="ECO:0000256" key="12">
    <source>
        <dbReference type="SAM" id="SignalP"/>
    </source>
</evidence>
<keyword evidence="7" id="KW-0653">Protein transport</keyword>
<dbReference type="PaxDb" id="522772-Dacet_0490"/>
<dbReference type="KEGG" id="dap:Dacet_0490"/>
<dbReference type="PANTHER" id="PTHR30332:SF24">
    <property type="entry name" value="SECRETIN GSPD-RELATED"/>
    <property type="match status" value="1"/>
</dbReference>
<evidence type="ECO:0000259" key="15">
    <source>
        <dbReference type="Pfam" id="PF21305"/>
    </source>
</evidence>
<dbReference type="Proteomes" id="UP000002012">
    <property type="component" value="Chromosome"/>
</dbReference>
<evidence type="ECO:0000256" key="9">
    <source>
        <dbReference type="ARBA" id="ARBA00023237"/>
    </source>
</evidence>
<evidence type="ECO:0000256" key="10">
    <source>
        <dbReference type="RuleBase" id="RU004004"/>
    </source>
</evidence>
<evidence type="ECO:0000256" key="3">
    <source>
        <dbReference type="ARBA" id="ARBA00022448"/>
    </source>
</evidence>
<evidence type="ECO:0000313" key="16">
    <source>
        <dbReference type="EMBL" id="ADD67288.1"/>
    </source>
</evidence>
<keyword evidence="5" id="KW-0812">Transmembrane</keyword>
<dbReference type="RefSeq" id="WP_013009832.1">
    <property type="nucleotide sequence ID" value="NC_013943.1"/>
</dbReference>
<dbReference type="AlphaFoldDB" id="D4H3X7"/>
<feature type="domain" description="GspD-like N0" evidence="15">
    <location>
        <begin position="26"/>
        <end position="91"/>
    </location>
</feature>
<dbReference type="Pfam" id="PF00263">
    <property type="entry name" value="Secretin"/>
    <property type="match status" value="1"/>
</dbReference>
<dbReference type="GO" id="GO:0015627">
    <property type="term" value="C:type II protein secretion system complex"/>
    <property type="evidence" value="ECO:0007669"/>
    <property type="project" value="InterPro"/>
</dbReference>
<dbReference type="InterPro" id="IPR050810">
    <property type="entry name" value="Bact_Secretion_Sys_Channel"/>
</dbReference>
<keyword evidence="17" id="KW-1185">Reference proteome</keyword>
<feature type="domain" description="NolW-like" evidence="14">
    <location>
        <begin position="259"/>
        <end position="331"/>
    </location>
</feature>
<evidence type="ECO:0000256" key="11">
    <source>
        <dbReference type="SAM" id="MobiDB-lite"/>
    </source>
</evidence>
<keyword evidence="4" id="KW-1134">Transmembrane beta strand</keyword>
<evidence type="ECO:0000259" key="13">
    <source>
        <dbReference type="Pfam" id="PF00263"/>
    </source>
</evidence>
<dbReference type="EMBL" id="CP001968">
    <property type="protein sequence ID" value="ADD67288.1"/>
    <property type="molecule type" value="Genomic_DNA"/>
</dbReference>
<evidence type="ECO:0000313" key="17">
    <source>
        <dbReference type="Proteomes" id="UP000002012"/>
    </source>
</evidence>
<organism evidence="16 17">
    <name type="scientific">Denitrovibrio acetiphilus (strain DSM 12809 / NBRC 114555 / N2460)</name>
    <dbReference type="NCBI Taxonomy" id="522772"/>
    <lineage>
        <taxon>Bacteria</taxon>
        <taxon>Pseudomonadati</taxon>
        <taxon>Deferribacterota</taxon>
        <taxon>Deferribacteres</taxon>
        <taxon>Deferribacterales</taxon>
        <taxon>Geovibrionaceae</taxon>
        <taxon>Denitrovibrio</taxon>
    </lineage>
</organism>
<keyword evidence="8" id="KW-0472">Membrane</keyword>
<keyword evidence="6 12" id="KW-0732">Signal</keyword>
<evidence type="ECO:0000256" key="4">
    <source>
        <dbReference type="ARBA" id="ARBA00022452"/>
    </source>
</evidence>
<accession>D4H3X7</accession>
<dbReference type="Pfam" id="PF21305">
    <property type="entry name" value="type_II_gspD_N0"/>
    <property type="match status" value="1"/>
</dbReference>
<feature type="domain" description="Type II/III secretion system secretin-like" evidence="13">
    <location>
        <begin position="424"/>
        <end position="584"/>
    </location>
</feature>
<dbReference type="InterPro" id="IPR038591">
    <property type="entry name" value="NolW-like_sf"/>
</dbReference>
<dbReference type="PRINTS" id="PR00811">
    <property type="entry name" value="BCTERIALGSPD"/>
</dbReference>
<dbReference type="STRING" id="522772.Dacet_0490"/>
<dbReference type="NCBIfam" id="TIGR02517">
    <property type="entry name" value="type_II_gspD"/>
    <property type="match status" value="1"/>
</dbReference>
<dbReference type="eggNOG" id="COG1450">
    <property type="taxonomic scope" value="Bacteria"/>
</dbReference>
<feature type="signal peptide" evidence="12">
    <location>
        <begin position="1"/>
        <end position="21"/>
    </location>
</feature>
<dbReference type="PANTHER" id="PTHR30332">
    <property type="entry name" value="PROBABLE GENERAL SECRETION PATHWAY PROTEIN D"/>
    <property type="match status" value="1"/>
</dbReference>
<dbReference type="GO" id="GO:0009279">
    <property type="term" value="C:cell outer membrane"/>
    <property type="evidence" value="ECO:0007669"/>
    <property type="project" value="UniProtKB-SubCell"/>
</dbReference>
<gene>
    <name evidence="16" type="ordered locus">Dacet_0490</name>
</gene>
<dbReference type="OrthoDB" id="9775455at2"/>
<evidence type="ECO:0000256" key="8">
    <source>
        <dbReference type="ARBA" id="ARBA00023136"/>
    </source>
</evidence>
<sequence precursor="true">MSFIRVMFLLYLLAFSSFVYAAEINVNFRDMEMQEFVSFVSEFTGRNFVYDKKDLKGQVSIESSSEMGTDDIMEIFASTLRANGLELVDRGTYVEIVRQSDISDIADSDGVGDGNALITTILTSHNYDASLLAGTLIKLKSKAGYVDVLKGLNAIVIRDRIDRITKLKKLMEKLEMKAAGYTIHIVKVEHASASEMESTLKKLYSDLQKKMMVANDPVIVADDYSNLLVVACAERDFEKISYVISQIDSPIPSDHNAPKVFYLNNANAEDVEKVLSKLTGVENEDKGKKASNSTSTVAFDAATNSIIVFGSPDLYSKVEGLIEKLDRPREQVYVEALIIETSIENGSDFGVEWQVGAGNDSQAGTIGYLGSDGALTSFQSSVLDGDSPNFGALSSGFNLGILGDIVTYEGVSFPTLGILANFVKTASGINILSNPQILTLDNEEAEIFVGENRPFLTSTKYDSNNNPVQSYDYRDVGVKLNIVPQISSNDTITLKIEQEVKKVSGATADVVAPVTLTRSTKTKVKLKDGAIMVISGLLKDDSETYNSSVPWLSSIPVIGWLFKNKNSSSEKTNMMVFISTSIIRTQEDAKKLTEKKQNESSTFKEEIDNKIQKEFR</sequence>
<feature type="domain" description="NolW-like" evidence="14">
    <location>
        <begin position="184"/>
        <end position="252"/>
    </location>
</feature>
<dbReference type="InterPro" id="IPR001775">
    <property type="entry name" value="GspD/PilQ"/>
</dbReference>
<keyword evidence="9" id="KW-0998">Cell outer membrane</keyword>
<comment type="similarity">
    <text evidence="2">Belongs to the bacterial secretin family. GSP D subfamily.</text>
</comment>
<dbReference type="FunCoup" id="D4H3X7">
    <property type="interactions" value="90"/>
</dbReference>
<evidence type="ECO:0000256" key="1">
    <source>
        <dbReference type="ARBA" id="ARBA00004442"/>
    </source>
</evidence>
<evidence type="ECO:0000256" key="7">
    <source>
        <dbReference type="ARBA" id="ARBA00022927"/>
    </source>
</evidence>
<feature type="chain" id="PRO_5003057974" evidence="12">
    <location>
        <begin position="22"/>
        <end position="616"/>
    </location>
</feature>
<evidence type="ECO:0000256" key="2">
    <source>
        <dbReference type="ARBA" id="ARBA00006980"/>
    </source>
</evidence>
<dbReference type="InterPro" id="IPR005644">
    <property type="entry name" value="NolW-like"/>
</dbReference>
<name>D4H3X7_DENA2</name>
<dbReference type="InterPro" id="IPR049371">
    <property type="entry name" value="GspD-like_N0"/>
</dbReference>
<dbReference type="Gene3D" id="3.30.1370.120">
    <property type="match status" value="3"/>
</dbReference>
<dbReference type="InterPro" id="IPR013356">
    <property type="entry name" value="T2SS_GspD"/>
</dbReference>
<keyword evidence="3 10" id="KW-0813">Transport</keyword>
<dbReference type="Pfam" id="PF03958">
    <property type="entry name" value="Secretin_N"/>
    <property type="match status" value="2"/>
</dbReference>
<protein>
    <submittedName>
        <fullName evidence="16">General secretion pathway protein D</fullName>
    </submittedName>
</protein>
<feature type="region of interest" description="Disordered" evidence="11">
    <location>
        <begin position="589"/>
        <end position="616"/>
    </location>
</feature>
<evidence type="ECO:0000256" key="6">
    <source>
        <dbReference type="ARBA" id="ARBA00022729"/>
    </source>
</evidence>
<reference evidence="16 17" key="1">
    <citation type="journal article" date="2010" name="Stand. Genomic Sci.">
        <title>Complete genome sequence of Denitrovibrio acetiphilus type strain (N2460).</title>
        <authorList>
            <person name="Kiss H."/>
            <person name="Lang E."/>
            <person name="Lapidus A."/>
            <person name="Copeland A."/>
            <person name="Nolan M."/>
            <person name="Glavina Del Rio T."/>
            <person name="Chen F."/>
            <person name="Lucas S."/>
            <person name="Tice H."/>
            <person name="Cheng J.F."/>
            <person name="Han C."/>
            <person name="Goodwin L."/>
            <person name="Pitluck S."/>
            <person name="Liolios K."/>
            <person name="Pati A."/>
            <person name="Ivanova N."/>
            <person name="Mavromatis K."/>
            <person name="Chen A."/>
            <person name="Palaniappan K."/>
            <person name="Land M."/>
            <person name="Hauser L."/>
            <person name="Chang Y.J."/>
            <person name="Jeffries C.D."/>
            <person name="Detter J.C."/>
            <person name="Brettin T."/>
            <person name="Spring S."/>
            <person name="Rohde M."/>
            <person name="Goker M."/>
            <person name="Woyke T."/>
            <person name="Bristow J."/>
            <person name="Eisen J.A."/>
            <person name="Markowitz V."/>
            <person name="Hugenholtz P."/>
            <person name="Kyrpides N.C."/>
            <person name="Klenk H.P."/>
        </authorList>
    </citation>
    <scope>NUCLEOTIDE SEQUENCE [LARGE SCALE GENOMIC DNA]</scope>
    <source>
        <strain evidence="17">DSM 12809 / NBRC 114555 / N2460</strain>
    </source>
</reference>
<dbReference type="HOGENOM" id="CLU_006756_1_0_0"/>
<comment type="subcellular location">
    <subcellularLocation>
        <location evidence="1 10">Cell outer membrane</location>
    </subcellularLocation>
</comment>
<evidence type="ECO:0000259" key="14">
    <source>
        <dbReference type="Pfam" id="PF03958"/>
    </source>
</evidence>
<evidence type="ECO:0000256" key="5">
    <source>
        <dbReference type="ARBA" id="ARBA00022692"/>
    </source>
</evidence>
<dbReference type="InterPro" id="IPR004846">
    <property type="entry name" value="T2SS/T3SS_dom"/>
</dbReference>
<dbReference type="InParanoid" id="D4H3X7"/>
<proteinExistence type="inferred from homology"/>